<dbReference type="GO" id="GO:0006508">
    <property type="term" value="P:proteolysis"/>
    <property type="evidence" value="ECO:0007669"/>
    <property type="project" value="UniProtKB-KW"/>
</dbReference>
<name>A0AA95LVU2_9BACI</name>
<dbReference type="SUPFAM" id="SSF52743">
    <property type="entry name" value="Subtilisin-like"/>
    <property type="match status" value="1"/>
</dbReference>
<dbReference type="InterPro" id="IPR023827">
    <property type="entry name" value="Peptidase_S8_Asp-AS"/>
</dbReference>
<dbReference type="Pfam" id="PF00082">
    <property type="entry name" value="Peptidase_S8"/>
    <property type="match status" value="1"/>
</dbReference>
<evidence type="ECO:0000256" key="4">
    <source>
        <dbReference type="ARBA" id="ARBA00022525"/>
    </source>
</evidence>
<dbReference type="InterPro" id="IPR050131">
    <property type="entry name" value="Peptidase_S8_subtilisin-like"/>
</dbReference>
<comment type="cofactor">
    <cofactor evidence="1">
        <name>Ca(2+)</name>
        <dbReference type="ChEBI" id="CHEBI:29108"/>
    </cofactor>
</comment>
<organism evidence="11 12">
    <name type="scientific">Bacillus wiedmannii</name>
    <dbReference type="NCBI Taxonomy" id="1890302"/>
    <lineage>
        <taxon>Bacteria</taxon>
        <taxon>Bacillati</taxon>
        <taxon>Bacillota</taxon>
        <taxon>Bacilli</taxon>
        <taxon>Bacillales</taxon>
        <taxon>Bacillaceae</taxon>
        <taxon>Bacillus</taxon>
        <taxon>Bacillus cereus group</taxon>
    </lineage>
</organism>
<dbReference type="InterPro" id="IPR000209">
    <property type="entry name" value="Peptidase_S8/S53_dom"/>
</dbReference>
<dbReference type="RefSeq" id="WP_283884454.1">
    <property type="nucleotide sequence ID" value="NZ_CP126099.1"/>
</dbReference>
<evidence type="ECO:0000256" key="7">
    <source>
        <dbReference type="ARBA" id="ARBA00022825"/>
    </source>
</evidence>
<dbReference type="InterPro" id="IPR022398">
    <property type="entry name" value="Peptidase_S8_His-AS"/>
</dbReference>
<dbReference type="AlphaFoldDB" id="A0AA95LVU2"/>
<keyword evidence="7 9" id="KW-0720">Serine protease</keyword>
<dbReference type="PROSITE" id="PS00136">
    <property type="entry name" value="SUBTILASE_ASP"/>
    <property type="match status" value="1"/>
</dbReference>
<feature type="active site" description="Charge relay system" evidence="9">
    <location>
        <position position="90"/>
    </location>
</feature>
<evidence type="ECO:0000313" key="11">
    <source>
        <dbReference type="EMBL" id="WHY30136.1"/>
    </source>
</evidence>
<proteinExistence type="inferred from homology"/>
<evidence type="ECO:0000256" key="6">
    <source>
        <dbReference type="ARBA" id="ARBA00022801"/>
    </source>
</evidence>
<dbReference type="Gene3D" id="3.40.50.200">
    <property type="entry name" value="Peptidase S8/S53 domain"/>
    <property type="match status" value="1"/>
</dbReference>
<dbReference type="PANTHER" id="PTHR43806:SF11">
    <property type="entry name" value="CEREVISIN-RELATED"/>
    <property type="match status" value="1"/>
</dbReference>
<dbReference type="EMBL" id="CP126099">
    <property type="protein sequence ID" value="WHY30136.1"/>
    <property type="molecule type" value="Genomic_DNA"/>
</dbReference>
<dbReference type="InterPro" id="IPR015500">
    <property type="entry name" value="Peptidase_S8_subtilisin-rel"/>
</dbReference>
<evidence type="ECO:0000313" key="12">
    <source>
        <dbReference type="Proteomes" id="UP001178303"/>
    </source>
</evidence>
<feature type="active site" description="Charge relay system" evidence="9">
    <location>
        <position position="57"/>
    </location>
</feature>
<dbReference type="PRINTS" id="PR00723">
    <property type="entry name" value="SUBTILISIN"/>
</dbReference>
<dbReference type="PROSITE" id="PS00137">
    <property type="entry name" value="SUBTILASE_HIS"/>
    <property type="match status" value="1"/>
</dbReference>
<evidence type="ECO:0000259" key="10">
    <source>
        <dbReference type="Pfam" id="PF00082"/>
    </source>
</evidence>
<sequence>MTKYFLFSIFFISLIGCSNQEEKETTTTANWGYKVIHSNPLFTKSTSKQEIKIAIVDSGIKEEHIALQNKIVDSYNAIAPDQKATDDLGHGTAIAGIIGANMPDENMIGLAPNAKLYNVKVLNSQGKGDIETVIRGIKWCIDQKVDIINISFGFEANHFELEKIINKALENEIIVIAASGNTLGLRVDYPAKYDGVISVAALKPDLTRYSYSGKGKIDYSAPGKNIISTHSDGGFSEFNGTSFSAAFVTGTIAHLMGSSEENINSNNINSFLKPFVKDLGPNGFDEKYGHGLIQIN</sequence>
<evidence type="ECO:0000256" key="1">
    <source>
        <dbReference type="ARBA" id="ARBA00001913"/>
    </source>
</evidence>
<evidence type="ECO:0000256" key="8">
    <source>
        <dbReference type="ARBA" id="ARBA00022837"/>
    </source>
</evidence>
<dbReference type="InterPro" id="IPR036852">
    <property type="entry name" value="Peptidase_S8/S53_dom_sf"/>
</dbReference>
<dbReference type="Proteomes" id="UP001178303">
    <property type="component" value="Chromosome"/>
</dbReference>
<keyword evidence="8" id="KW-0106">Calcium</keyword>
<evidence type="ECO:0000256" key="3">
    <source>
        <dbReference type="ARBA" id="ARBA00011073"/>
    </source>
</evidence>
<keyword evidence="5 9" id="KW-0645">Protease</keyword>
<gene>
    <name evidence="11" type="ORF">QNH45_05025</name>
</gene>
<dbReference type="GO" id="GO:0004252">
    <property type="term" value="F:serine-type endopeptidase activity"/>
    <property type="evidence" value="ECO:0007669"/>
    <property type="project" value="UniProtKB-UniRule"/>
</dbReference>
<keyword evidence="4" id="KW-0964">Secreted</keyword>
<feature type="domain" description="Peptidase S8/S53" evidence="10">
    <location>
        <begin position="49"/>
        <end position="291"/>
    </location>
</feature>
<comment type="similarity">
    <text evidence="3 9">Belongs to the peptidase S8 family.</text>
</comment>
<dbReference type="PANTHER" id="PTHR43806">
    <property type="entry name" value="PEPTIDASE S8"/>
    <property type="match status" value="1"/>
</dbReference>
<keyword evidence="6 9" id="KW-0378">Hydrolase</keyword>
<dbReference type="PROSITE" id="PS51892">
    <property type="entry name" value="SUBTILASE"/>
    <property type="match status" value="1"/>
</dbReference>
<dbReference type="PROSITE" id="PS51257">
    <property type="entry name" value="PROKAR_LIPOPROTEIN"/>
    <property type="match status" value="1"/>
</dbReference>
<dbReference type="GO" id="GO:0005576">
    <property type="term" value="C:extracellular region"/>
    <property type="evidence" value="ECO:0007669"/>
    <property type="project" value="UniProtKB-SubCell"/>
</dbReference>
<evidence type="ECO:0000256" key="9">
    <source>
        <dbReference type="PROSITE-ProRule" id="PRU01240"/>
    </source>
</evidence>
<protein>
    <submittedName>
        <fullName evidence="11">S8 family serine peptidase</fullName>
    </submittedName>
</protein>
<evidence type="ECO:0000256" key="2">
    <source>
        <dbReference type="ARBA" id="ARBA00004613"/>
    </source>
</evidence>
<feature type="active site" description="Charge relay system" evidence="9">
    <location>
        <position position="242"/>
    </location>
</feature>
<comment type="subcellular location">
    <subcellularLocation>
        <location evidence="2">Secreted</location>
    </subcellularLocation>
</comment>
<reference evidence="11" key="1">
    <citation type="submission" date="2023-05" db="EMBL/GenBank/DDBJ databases">
        <title>Comparative genomics of Bacillaceae isolates and their secondary metabolite potential.</title>
        <authorList>
            <person name="Song L."/>
            <person name="Nielsen L.J."/>
            <person name="Mohite O."/>
            <person name="Xu X."/>
            <person name="Weber T."/>
            <person name="Kovacs A.T."/>
        </authorList>
    </citation>
    <scope>NUCLEOTIDE SEQUENCE</scope>
    <source>
        <strain evidence="11">LN15</strain>
    </source>
</reference>
<accession>A0AA95LVU2</accession>
<evidence type="ECO:0000256" key="5">
    <source>
        <dbReference type="ARBA" id="ARBA00022670"/>
    </source>
</evidence>